<dbReference type="PANTHER" id="PTHR37181">
    <property type="entry name" value="F6A14.6 PROTEIN"/>
    <property type="match status" value="1"/>
</dbReference>
<gene>
    <name evidence="1" type="ORF">FPE_LOCUS16279</name>
</gene>
<sequence length="136" mass="15330">MFTSYLEKNGEKVGICVGVDKSEEGYARKLVEKLGFSMGREVKSLILEACVALEEWENQALLAIEKVSDRGLVGKQKCLTRKASFLLMMAHDEFTVSELCLHYLLASRNLDEVIFSACVSKLNGEEMMALIKYLRK</sequence>
<dbReference type="Proteomes" id="UP000834106">
    <property type="component" value="Chromosome 10"/>
</dbReference>
<organism evidence="1 2">
    <name type="scientific">Fraxinus pennsylvanica</name>
    <dbReference type="NCBI Taxonomy" id="56036"/>
    <lineage>
        <taxon>Eukaryota</taxon>
        <taxon>Viridiplantae</taxon>
        <taxon>Streptophyta</taxon>
        <taxon>Embryophyta</taxon>
        <taxon>Tracheophyta</taxon>
        <taxon>Spermatophyta</taxon>
        <taxon>Magnoliopsida</taxon>
        <taxon>eudicotyledons</taxon>
        <taxon>Gunneridae</taxon>
        <taxon>Pentapetalae</taxon>
        <taxon>asterids</taxon>
        <taxon>lamiids</taxon>
        <taxon>Lamiales</taxon>
        <taxon>Oleaceae</taxon>
        <taxon>Oleeae</taxon>
        <taxon>Fraxinus</taxon>
    </lineage>
</organism>
<keyword evidence="2" id="KW-1185">Reference proteome</keyword>
<evidence type="ECO:0000313" key="2">
    <source>
        <dbReference type="Proteomes" id="UP000834106"/>
    </source>
</evidence>
<dbReference type="AlphaFoldDB" id="A0AAD1ZHP8"/>
<proteinExistence type="predicted"/>
<protein>
    <submittedName>
        <fullName evidence="1">Uncharacterized protein</fullName>
    </submittedName>
</protein>
<name>A0AAD1ZHP8_9LAMI</name>
<dbReference type="PANTHER" id="PTHR37181:SF1">
    <property type="entry name" value="F6A14.6 PROTEIN"/>
    <property type="match status" value="1"/>
</dbReference>
<reference evidence="1" key="1">
    <citation type="submission" date="2023-05" db="EMBL/GenBank/DDBJ databases">
        <authorList>
            <person name="Huff M."/>
        </authorList>
    </citation>
    <scope>NUCLEOTIDE SEQUENCE</scope>
</reference>
<dbReference type="EMBL" id="OU503045">
    <property type="protein sequence ID" value="CAI9770011.1"/>
    <property type="molecule type" value="Genomic_DNA"/>
</dbReference>
<evidence type="ECO:0000313" key="1">
    <source>
        <dbReference type="EMBL" id="CAI9770011.1"/>
    </source>
</evidence>
<accession>A0AAD1ZHP8</accession>